<gene>
    <name evidence="2" type="ORF">SAMN04487967_2899</name>
</gene>
<proteinExistence type="predicted"/>
<feature type="region of interest" description="Disordered" evidence="1">
    <location>
        <begin position="37"/>
        <end position="123"/>
    </location>
</feature>
<evidence type="ECO:0000313" key="2">
    <source>
        <dbReference type="EMBL" id="SEH16980.1"/>
    </source>
</evidence>
<keyword evidence="3" id="KW-1185">Reference proteome</keyword>
<name>A0A1H6G2Y8_9EURY</name>
<dbReference type="GO" id="GO:0030246">
    <property type="term" value="F:carbohydrate binding"/>
    <property type="evidence" value="ECO:0007669"/>
    <property type="project" value="InterPro"/>
</dbReference>
<reference evidence="3" key="1">
    <citation type="submission" date="2016-10" db="EMBL/GenBank/DDBJ databases">
        <authorList>
            <person name="Varghese N."/>
            <person name="Submissions S."/>
        </authorList>
    </citation>
    <scope>NUCLEOTIDE SEQUENCE [LARGE SCALE GENOMIC DNA]</scope>
    <source>
        <strain evidence="3">CGMCC 1.8981</strain>
    </source>
</reference>
<dbReference type="RefSeq" id="WP_090507698.1">
    <property type="nucleotide sequence ID" value="NZ_FNWL01000003.1"/>
</dbReference>
<accession>A0A1H6G2Y8</accession>
<dbReference type="Proteomes" id="UP000199112">
    <property type="component" value="Unassembled WGS sequence"/>
</dbReference>
<dbReference type="OrthoDB" id="193731at2157"/>
<dbReference type="GO" id="GO:0004553">
    <property type="term" value="F:hydrolase activity, hydrolyzing O-glycosyl compounds"/>
    <property type="evidence" value="ECO:0007669"/>
    <property type="project" value="InterPro"/>
</dbReference>
<dbReference type="AlphaFoldDB" id="A0A1H6G2Y8"/>
<dbReference type="Pfam" id="PF25256">
    <property type="entry name" value="DUF7857"/>
    <property type="match status" value="1"/>
</dbReference>
<dbReference type="InterPro" id="IPR018366">
    <property type="entry name" value="CBM2_CS"/>
</dbReference>
<dbReference type="InterPro" id="IPR057179">
    <property type="entry name" value="DUF7857"/>
</dbReference>
<sequence>MVTLDYDVTRRDGVTFVTALVRNTQTTPQTVRLESRLEGPVWPPRRDGITTPEWDGKTWNGTIKPGRTRGIGFASPAQPTEPPLERCDERRCRRSGNESATPAETLATLEGWAPPTDVLPPAP</sequence>
<dbReference type="PROSITE" id="PS00561">
    <property type="entry name" value="CBM2_A"/>
    <property type="match status" value="1"/>
</dbReference>
<evidence type="ECO:0000313" key="3">
    <source>
        <dbReference type="Proteomes" id="UP000199112"/>
    </source>
</evidence>
<dbReference type="EMBL" id="FNWL01000003">
    <property type="protein sequence ID" value="SEH16980.1"/>
    <property type="molecule type" value="Genomic_DNA"/>
</dbReference>
<protein>
    <submittedName>
        <fullName evidence="2">Uncharacterized protein</fullName>
    </submittedName>
</protein>
<dbReference type="GO" id="GO:0005975">
    <property type="term" value="P:carbohydrate metabolic process"/>
    <property type="evidence" value="ECO:0007669"/>
    <property type="project" value="InterPro"/>
</dbReference>
<organism evidence="2 3">
    <name type="scientific">Natronorubrum sediminis</name>
    <dbReference type="NCBI Taxonomy" id="640943"/>
    <lineage>
        <taxon>Archaea</taxon>
        <taxon>Methanobacteriati</taxon>
        <taxon>Methanobacteriota</taxon>
        <taxon>Stenosarchaea group</taxon>
        <taxon>Halobacteria</taxon>
        <taxon>Halobacteriales</taxon>
        <taxon>Natrialbaceae</taxon>
        <taxon>Natronorubrum</taxon>
    </lineage>
</organism>
<evidence type="ECO:0000256" key="1">
    <source>
        <dbReference type="SAM" id="MobiDB-lite"/>
    </source>
</evidence>